<dbReference type="EMBL" id="SDOV01000005">
    <property type="protein sequence ID" value="KAH7640564.1"/>
    <property type="molecule type" value="Genomic_DNA"/>
</dbReference>
<evidence type="ECO:0000256" key="1">
    <source>
        <dbReference type="SAM" id="MobiDB-lite"/>
    </source>
</evidence>
<dbReference type="AlphaFoldDB" id="A0A9D4NYI6"/>
<organism evidence="3">
    <name type="scientific">Dermatophagoides farinae</name>
    <name type="common">American house dust mite</name>
    <dbReference type="NCBI Taxonomy" id="6954"/>
    <lineage>
        <taxon>Eukaryota</taxon>
        <taxon>Metazoa</taxon>
        <taxon>Ecdysozoa</taxon>
        <taxon>Arthropoda</taxon>
        <taxon>Chelicerata</taxon>
        <taxon>Arachnida</taxon>
        <taxon>Acari</taxon>
        <taxon>Acariformes</taxon>
        <taxon>Sarcoptiformes</taxon>
        <taxon>Astigmata</taxon>
        <taxon>Psoroptidia</taxon>
        <taxon>Analgoidea</taxon>
        <taxon>Pyroglyphidae</taxon>
        <taxon>Dermatophagoidinae</taxon>
        <taxon>Dermatophagoides</taxon>
    </lineage>
</organism>
<reference evidence="3" key="1">
    <citation type="submission" date="2020-06" db="EMBL/GenBank/DDBJ databases">
        <authorList>
            <person name="Ji K."/>
            <person name="Li J."/>
        </authorList>
    </citation>
    <scope>NUCLEOTIDE SEQUENCE</scope>
    <source>
        <strain evidence="3">JKM2019</strain>
        <tissue evidence="3">Whole body</tissue>
    </source>
</reference>
<gene>
    <name evidence="3" type="ORF">HUG17_8033</name>
</gene>
<accession>A0A9D4NYI6</accession>
<feature type="transmembrane region" description="Helical" evidence="2">
    <location>
        <begin position="129"/>
        <end position="153"/>
    </location>
</feature>
<name>A0A9D4NYI6_DERFA</name>
<reference evidence="3" key="2">
    <citation type="journal article" date="2021" name="World Allergy Organ. J.">
        <title>Chromosome-level assembly of Dermatophagoides farinae genome and transcriptome reveals two novel allergens Der f 37 and Der f 39.</title>
        <authorList>
            <person name="Chen J."/>
            <person name="Cai Z."/>
            <person name="Fan D."/>
            <person name="Hu J."/>
            <person name="Hou Y."/>
            <person name="He Y."/>
            <person name="Zhang Z."/>
            <person name="Zhao Z."/>
            <person name="Gao P."/>
            <person name="Hu W."/>
            <person name="Sun J."/>
            <person name="Li J."/>
            <person name="Ji K."/>
        </authorList>
    </citation>
    <scope>NUCLEOTIDE SEQUENCE</scope>
    <source>
        <strain evidence="3">JKM2019</strain>
    </source>
</reference>
<feature type="region of interest" description="Disordered" evidence="1">
    <location>
        <begin position="159"/>
        <end position="220"/>
    </location>
</feature>
<sequence length="501" mass="59214">MVNVMVTILVNNLSWLIPIIIAQEFKMNTTYFPMEILFQICYRKRLEWLSGKERTQFAECCGQLYMCSCLFKMCAKEYWIKQSYWCQGAPFAECHIDEFCNYIFANKTHPIEIICAHHLTNRLGFWSNILFLLSTVFVMFLMILMVWIGRIVLQNNNNKNQNDNMQISPSNESIRESKSRITNKISSINNSATKRRSSEKIKSNRQTRKTSKVKQKRQKSVSSNLTPLIISTNSISDRFTDDSWIHMDQIIRKNVGYIRHKNANTSDDDDNLILMSTDLKWLNHLQLNSANVSFCYKQDDLSLFYHYCVDESQYPIIYDQDCWPHSIDLYQQLLMTRNQTNLAKLNTSVIDEFVQIYHRFLNNSDGLKSIKNEQLSLAFSYAKKIGRDCEHSELWQQNFNLSLPSGRNEKEMWELYCLRHIRYPNIVSINTGKYYVPEYYLQLIESDSNGKRSLASDEKWMHRWMVEKFIPLYRSNLVLQKRFENESKNSIIFAKKNGLEC</sequence>
<feature type="compositionally biased region" description="Basic residues" evidence="1">
    <location>
        <begin position="203"/>
        <end position="219"/>
    </location>
</feature>
<evidence type="ECO:0000256" key="2">
    <source>
        <dbReference type="SAM" id="Phobius"/>
    </source>
</evidence>
<keyword evidence="2" id="KW-1133">Transmembrane helix</keyword>
<keyword evidence="2" id="KW-0472">Membrane</keyword>
<proteinExistence type="predicted"/>
<keyword evidence="2" id="KW-0812">Transmembrane</keyword>
<evidence type="ECO:0000313" key="3">
    <source>
        <dbReference type="EMBL" id="KAH7640564.1"/>
    </source>
</evidence>
<dbReference type="Proteomes" id="UP000828236">
    <property type="component" value="Unassembled WGS sequence"/>
</dbReference>
<comment type="caution">
    <text evidence="3">The sequence shown here is derived from an EMBL/GenBank/DDBJ whole genome shotgun (WGS) entry which is preliminary data.</text>
</comment>
<protein>
    <submittedName>
        <fullName evidence="3">Uncharacterized protein</fullName>
    </submittedName>
</protein>
<feature type="compositionally biased region" description="Polar residues" evidence="1">
    <location>
        <begin position="180"/>
        <end position="192"/>
    </location>
</feature>